<dbReference type="SUPFAM" id="SSF54593">
    <property type="entry name" value="Glyoxalase/Bleomycin resistance protein/Dihydroxybiphenyl dioxygenase"/>
    <property type="match status" value="1"/>
</dbReference>
<dbReference type="InterPro" id="IPR029068">
    <property type="entry name" value="Glyas_Bleomycin-R_OHBP_Dase"/>
</dbReference>
<dbReference type="EMBL" id="LT607753">
    <property type="protein sequence ID" value="SCG75814.1"/>
    <property type="molecule type" value="Genomic_DNA"/>
</dbReference>
<reference evidence="3" key="1">
    <citation type="submission" date="2016-06" db="EMBL/GenBank/DDBJ databases">
        <authorList>
            <person name="Varghese N."/>
            <person name="Submissions Spin"/>
        </authorList>
    </citation>
    <scope>NUCLEOTIDE SEQUENCE [LARGE SCALE GENOMIC DNA]</scope>
    <source>
        <strain evidence="3">DSM 45161</strain>
    </source>
</reference>
<accession>A0A1C5JYZ8</accession>
<dbReference type="Pfam" id="PF18029">
    <property type="entry name" value="Glyoxalase_6"/>
    <property type="match status" value="1"/>
</dbReference>
<evidence type="ECO:0000313" key="3">
    <source>
        <dbReference type="Proteomes" id="UP000198215"/>
    </source>
</evidence>
<dbReference type="OrthoDB" id="9795306at2"/>
<proteinExistence type="predicted"/>
<dbReference type="InterPro" id="IPR041581">
    <property type="entry name" value="Glyoxalase_6"/>
</dbReference>
<organism evidence="2 3">
    <name type="scientific">Micromonospora coxensis</name>
    <dbReference type="NCBI Taxonomy" id="356852"/>
    <lineage>
        <taxon>Bacteria</taxon>
        <taxon>Bacillati</taxon>
        <taxon>Actinomycetota</taxon>
        <taxon>Actinomycetes</taxon>
        <taxon>Micromonosporales</taxon>
        <taxon>Micromonosporaceae</taxon>
        <taxon>Micromonospora</taxon>
    </lineage>
</organism>
<evidence type="ECO:0000259" key="1">
    <source>
        <dbReference type="Pfam" id="PF18029"/>
    </source>
</evidence>
<name>A0A1C5JYZ8_9ACTN</name>
<feature type="domain" description="Glyoxalase-like" evidence="1">
    <location>
        <begin position="14"/>
        <end position="119"/>
    </location>
</feature>
<protein>
    <submittedName>
        <fullName evidence="2">Uncharacterized conserved protein PhnB, glyoxalase superfamily</fullName>
    </submittedName>
</protein>
<dbReference type="Gene3D" id="3.10.180.10">
    <property type="entry name" value="2,3-Dihydroxybiphenyl 1,2-Dioxygenase, domain 1"/>
    <property type="match status" value="1"/>
</dbReference>
<keyword evidence="3" id="KW-1185">Reference proteome</keyword>
<dbReference type="AlphaFoldDB" id="A0A1C5JYZ8"/>
<gene>
    <name evidence="2" type="ORF">GA0070614_5774</name>
</gene>
<sequence>MGIPTPRPVPYLLVRDAAPVIAFYTDVFEAVPIERECLLDGRVLRAELAVGGHRLTVSEWCEGPRTADGGEGQVVLTIAPDDPRLLLERALAAGAQLEAAADGTADAVFRDPAGQRWSVAGSGRPE</sequence>
<evidence type="ECO:0000313" key="2">
    <source>
        <dbReference type="EMBL" id="SCG75814.1"/>
    </source>
</evidence>
<dbReference type="RefSeq" id="WP_088978837.1">
    <property type="nucleotide sequence ID" value="NZ_LT607753.1"/>
</dbReference>
<dbReference type="Proteomes" id="UP000198215">
    <property type="component" value="Chromosome I"/>
</dbReference>